<keyword evidence="5" id="KW-1185">Reference proteome</keyword>
<keyword evidence="2" id="KW-1133">Transmembrane helix</keyword>
<sequence length="190" mass="19244">MRGAYVVIAVIAVVAVLLVIGVFNIIRSSFSGPEEQVAQPPAAEETESPGEEPAEETEEAVPEVDKTEVSVAIYNGSGVNGAGAEYSEAVESNGWTLAETTTYATPDTTSTVFYADPAHEDHATALAAELGIEQVEESAEFTSDLTAVITSDIAEQGPPGSEGGAAESEGEGAAVPDEGAGGEGAEGAQP</sequence>
<evidence type="ECO:0000256" key="1">
    <source>
        <dbReference type="SAM" id="MobiDB-lite"/>
    </source>
</evidence>
<feature type="domain" description="LytR/CpsA/Psr regulator C-terminal" evidence="3">
    <location>
        <begin position="68"/>
        <end position="152"/>
    </location>
</feature>
<feature type="region of interest" description="Disordered" evidence="1">
    <location>
        <begin position="151"/>
        <end position="190"/>
    </location>
</feature>
<feature type="compositionally biased region" description="Low complexity" evidence="1">
    <location>
        <begin position="33"/>
        <end position="43"/>
    </location>
</feature>
<feature type="region of interest" description="Disordered" evidence="1">
    <location>
        <begin position="33"/>
        <end position="66"/>
    </location>
</feature>
<dbReference type="InterPro" id="IPR027381">
    <property type="entry name" value="LytR/CpsA/Psr_C"/>
</dbReference>
<protein>
    <recommendedName>
        <fullName evidence="3">LytR/CpsA/Psr regulator C-terminal domain-containing protein</fullName>
    </recommendedName>
</protein>
<feature type="transmembrane region" description="Helical" evidence="2">
    <location>
        <begin position="6"/>
        <end position="26"/>
    </location>
</feature>
<proteinExistence type="predicted"/>
<dbReference type="EMBL" id="FWFF01000020">
    <property type="protein sequence ID" value="SLN00534.1"/>
    <property type="molecule type" value="Genomic_DNA"/>
</dbReference>
<organism evidence="4 5">
    <name type="scientific">Brevibacterium yomogidense</name>
    <dbReference type="NCBI Taxonomy" id="946573"/>
    <lineage>
        <taxon>Bacteria</taxon>
        <taxon>Bacillati</taxon>
        <taxon>Actinomycetota</taxon>
        <taxon>Actinomycetes</taxon>
        <taxon>Micrococcales</taxon>
        <taxon>Brevibacteriaceae</taxon>
        <taxon>Brevibacterium</taxon>
    </lineage>
</organism>
<dbReference type="AlphaFoldDB" id="A0A1X6XMG5"/>
<feature type="compositionally biased region" description="Acidic residues" evidence="1">
    <location>
        <begin position="44"/>
        <end position="62"/>
    </location>
</feature>
<evidence type="ECO:0000259" key="3">
    <source>
        <dbReference type="Pfam" id="PF13399"/>
    </source>
</evidence>
<evidence type="ECO:0000313" key="4">
    <source>
        <dbReference type="EMBL" id="SLN00534.1"/>
    </source>
</evidence>
<dbReference type="Proteomes" id="UP000196581">
    <property type="component" value="Unassembled WGS sequence"/>
</dbReference>
<name>A0A1X6XMG5_9MICO</name>
<evidence type="ECO:0000256" key="2">
    <source>
        <dbReference type="SAM" id="Phobius"/>
    </source>
</evidence>
<keyword evidence="2" id="KW-0812">Transmembrane</keyword>
<reference evidence="5" key="1">
    <citation type="submission" date="2017-02" db="EMBL/GenBank/DDBJ databases">
        <authorList>
            <person name="Dridi B."/>
        </authorList>
    </citation>
    <scope>NUCLEOTIDE SEQUENCE [LARGE SCALE GENOMIC DNA]</scope>
    <source>
        <strain evidence="5">B Co 03.10</strain>
    </source>
</reference>
<feature type="compositionally biased region" description="Gly residues" evidence="1">
    <location>
        <begin position="179"/>
        <end position="190"/>
    </location>
</feature>
<evidence type="ECO:0000313" key="5">
    <source>
        <dbReference type="Proteomes" id="UP000196581"/>
    </source>
</evidence>
<accession>A0A1X6XMG5</accession>
<dbReference type="Gene3D" id="3.30.70.2390">
    <property type="match status" value="1"/>
</dbReference>
<keyword evidence="2" id="KW-0472">Membrane</keyword>
<feature type="compositionally biased region" description="Low complexity" evidence="1">
    <location>
        <begin position="154"/>
        <end position="178"/>
    </location>
</feature>
<dbReference type="Pfam" id="PF13399">
    <property type="entry name" value="LytR_C"/>
    <property type="match status" value="1"/>
</dbReference>
<gene>
    <name evidence="4" type="ORF">FM105_12850</name>
</gene>